<dbReference type="Gene3D" id="1.10.1900.20">
    <property type="entry name" value="Ribosomal protein L20"/>
    <property type="match status" value="1"/>
</dbReference>
<dbReference type="Gene3D" id="6.10.160.10">
    <property type="match status" value="1"/>
</dbReference>
<dbReference type="HAMAP" id="MF_00382">
    <property type="entry name" value="Ribosomal_bL20"/>
    <property type="match status" value="1"/>
</dbReference>
<sequence>MSRTKHAVARKKRKKKILAMAKGYRGARSRSYKSANEQVMHSLQYAYRDRRARKRDFRRLWIARINAAARLNGISYSRFIRGLKLAEIDVNRKVLADIAVSDPASFTALVQKAKDQLQKEPVAEEARA</sequence>
<dbReference type="GO" id="GO:0000027">
    <property type="term" value="P:ribosomal large subunit assembly"/>
    <property type="evidence" value="ECO:0007669"/>
    <property type="project" value="UniProtKB-UniRule"/>
</dbReference>
<evidence type="ECO:0000256" key="5">
    <source>
        <dbReference type="ARBA" id="ARBA00023274"/>
    </source>
</evidence>
<dbReference type="CDD" id="cd07026">
    <property type="entry name" value="Ribosomal_L20"/>
    <property type="match status" value="1"/>
</dbReference>
<dbReference type="PANTHER" id="PTHR10986">
    <property type="entry name" value="39S RIBOSOMAL PROTEIN L20"/>
    <property type="match status" value="1"/>
</dbReference>
<name>A0A1F2WGQ9_9ACTN</name>
<dbReference type="InterPro" id="IPR035566">
    <property type="entry name" value="Ribosomal_protein_bL20_C"/>
</dbReference>
<dbReference type="EMBL" id="MELK01000050">
    <property type="protein sequence ID" value="OFW56011.1"/>
    <property type="molecule type" value="Genomic_DNA"/>
</dbReference>
<dbReference type="InterPro" id="IPR005813">
    <property type="entry name" value="Ribosomal_bL20"/>
</dbReference>
<evidence type="ECO:0000256" key="9">
    <source>
        <dbReference type="RuleBase" id="RU000560"/>
    </source>
</evidence>
<accession>A0A1F2WGQ9</accession>
<comment type="caution">
    <text evidence="10">The sequence shown here is derived from an EMBL/GenBank/DDBJ whole genome shotgun (WGS) entry which is preliminary data.</text>
</comment>
<proteinExistence type="inferred from homology"/>
<dbReference type="InterPro" id="IPR049946">
    <property type="entry name" value="RIBOSOMAL_L20_CS"/>
</dbReference>
<dbReference type="PROSITE" id="PS00937">
    <property type="entry name" value="RIBOSOMAL_L20"/>
    <property type="match status" value="1"/>
</dbReference>
<dbReference type="GO" id="GO:0003735">
    <property type="term" value="F:structural constituent of ribosome"/>
    <property type="evidence" value="ECO:0007669"/>
    <property type="project" value="InterPro"/>
</dbReference>
<keyword evidence="3 8" id="KW-0694">RNA-binding</keyword>
<keyword evidence="4 8" id="KW-0689">Ribosomal protein</keyword>
<evidence type="ECO:0000256" key="7">
    <source>
        <dbReference type="ARBA" id="ARBA00035172"/>
    </source>
</evidence>
<dbReference type="GO" id="GO:1990904">
    <property type="term" value="C:ribonucleoprotein complex"/>
    <property type="evidence" value="ECO:0007669"/>
    <property type="project" value="UniProtKB-KW"/>
</dbReference>
<dbReference type="FunFam" id="1.10.1900.20:FF:000001">
    <property type="entry name" value="50S ribosomal protein L20"/>
    <property type="match status" value="1"/>
</dbReference>
<dbReference type="PRINTS" id="PR00062">
    <property type="entry name" value="RIBOSOMALL20"/>
</dbReference>
<dbReference type="GO" id="GO:0005840">
    <property type="term" value="C:ribosome"/>
    <property type="evidence" value="ECO:0007669"/>
    <property type="project" value="UniProtKB-KW"/>
</dbReference>
<keyword evidence="2 8" id="KW-0699">rRNA-binding</keyword>
<evidence type="ECO:0000256" key="8">
    <source>
        <dbReference type="HAMAP-Rule" id="MF_00382"/>
    </source>
</evidence>
<dbReference type="STRING" id="1797197.A2Y75_04690"/>
<dbReference type="NCBIfam" id="TIGR01032">
    <property type="entry name" value="rplT_bact"/>
    <property type="match status" value="1"/>
</dbReference>
<evidence type="ECO:0000256" key="6">
    <source>
        <dbReference type="ARBA" id="ARBA00024775"/>
    </source>
</evidence>
<dbReference type="GO" id="GO:0006412">
    <property type="term" value="P:translation"/>
    <property type="evidence" value="ECO:0007669"/>
    <property type="project" value="InterPro"/>
</dbReference>
<dbReference type="GO" id="GO:0019843">
    <property type="term" value="F:rRNA binding"/>
    <property type="evidence" value="ECO:0007669"/>
    <property type="project" value="UniProtKB-UniRule"/>
</dbReference>
<evidence type="ECO:0000313" key="11">
    <source>
        <dbReference type="Proteomes" id="UP000177876"/>
    </source>
</evidence>
<organism evidence="10 11">
    <name type="scientific">Candidatus Solincola sediminis</name>
    <dbReference type="NCBI Taxonomy" id="1797199"/>
    <lineage>
        <taxon>Bacteria</taxon>
        <taxon>Bacillati</taxon>
        <taxon>Actinomycetota</taxon>
        <taxon>Candidatus Geothermincolia</taxon>
        <taxon>Candidatus Geothermincolales</taxon>
        <taxon>Candidatus Geothermincolaceae</taxon>
        <taxon>Candidatus Solincola</taxon>
    </lineage>
</organism>
<comment type="similarity">
    <text evidence="1 8 9">Belongs to the bacterial ribosomal protein bL20 family.</text>
</comment>
<keyword evidence="5 8" id="KW-0687">Ribonucleoprotein</keyword>
<evidence type="ECO:0000256" key="4">
    <source>
        <dbReference type="ARBA" id="ARBA00022980"/>
    </source>
</evidence>
<evidence type="ECO:0000256" key="2">
    <source>
        <dbReference type="ARBA" id="ARBA00022730"/>
    </source>
</evidence>
<evidence type="ECO:0000256" key="1">
    <source>
        <dbReference type="ARBA" id="ARBA00007698"/>
    </source>
</evidence>
<comment type="function">
    <text evidence="6 8 9">Binds directly to 23S ribosomal RNA and is necessary for the in vitro assembly process of the 50S ribosomal subunit. It is not involved in the protein synthesizing functions of that subunit.</text>
</comment>
<evidence type="ECO:0000313" key="10">
    <source>
        <dbReference type="EMBL" id="OFW56011.1"/>
    </source>
</evidence>
<dbReference type="SUPFAM" id="SSF74731">
    <property type="entry name" value="Ribosomal protein L20"/>
    <property type="match status" value="1"/>
</dbReference>
<gene>
    <name evidence="8" type="primary">rplT</name>
    <name evidence="10" type="ORF">A2Y75_04690</name>
</gene>
<dbReference type="Proteomes" id="UP000177876">
    <property type="component" value="Unassembled WGS sequence"/>
</dbReference>
<reference evidence="10 11" key="1">
    <citation type="journal article" date="2016" name="Nat. Commun.">
        <title>Thousands of microbial genomes shed light on interconnected biogeochemical processes in an aquifer system.</title>
        <authorList>
            <person name="Anantharaman K."/>
            <person name="Brown C.T."/>
            <person name="Hug L.A."/>
            <person name="Sharon I."/>
            <person name="Castelle C.J."/>
            <person name="Probst A.J."/>
            <person name="Thomas B.C."/>
            <person name="Singh A."/>
            <person name="Wilkins M.J."/>
            <person name="Karaoz U."/>
            <person name="Brodie E.L."/>
            <person name="Williams K.H."/>
            <person name="Hubbard S.S."/>
            <person name="Banfield J.F."/>
        </authorList>
    </citation>
    <scope>NUCLEOTIDE SEQUENCE [LARGE SCALE GENOMIC DNA]</scope>
</reference>
<protein>
    <recommendedName>
        <fullName evidence="7 8">Large ribosomal subunit protein bL20</fullName>
    </recommendedName>
</protein>
<evidence type="ECO:0000256" key="3">
    <source>
        <dbReference type="ARBA" id="ARBA00022884"/>
    </source>
</evidence>
<dbReference type="Pfam" id="PF00453">
    <property type="entry name" value="Ribosomal_L20"/>
    <property type="match status" value="1"/>
</dbReference>
<dbReference type="AlphaFoldDB" id="A0A1F2WGQ9"/>